<dbReference type="InParanoid" id="A8NRW8"/>
<evidence type="ECO:0000256" key="8">
    <source>
        <dbReference type="ARBA" id="ARBA00022927"/>
    </source>
</evidence>
<evidence type="ECO:0000256" key="10">
    <source>
        <dbReference type="SAM" id="MobiDB-lite"/>
    </source>
</evidence>
<accession>A8NRW8</accession>
<evidence type="ECO:0000256" key="4">
    <source>
        <dbReference type="ARBA" id="ARBA00010218"/>
    </source>
</evidence>
<dbReference type="Proteomes" id="UP000001861">
    <property type="component" value="Unassembled WGS sequence"/>
</dbReference>
<dbReference type="RefSeq" id="XP_001835876.1">
    <property type="nucleotide sequence ID" value="XM_001835824.1"/>
</dbReference>
<gene>
    <name evidence="12" type="ORF">CC1G_02964</name>
</gene>
<dbReference type="GO" id="GO:0015031">
    <property type="term" value="P:protein transport"/>
    <property type="evidence" value="ECO:0007669"/>
    <property type="project" value="UniProtKB-KW"/>
</dbReference>
<evidence type="ECO:0000313" key="13">
    <source>
        <dbReference type="Proteomes" id="UP000001861"/>
    </source>
</evidence>
<feature type="compositionally biased region" description="Polar residues" evidence="10">
    <location>
        <begin position="123"/>
        <end position="142"/>
    </location>
</feature>
<dbReference type="STRING" id="240176.A8NRW8"/>
<reference evidence="12 13" key="1">
    <citation type="journal article" date="2010" name="Proc. Natl. Acad. Sci. U.S.A.">
        <title>Insights into evolution of multicellular fungi from the assembled chromosomes of the mushroom Coprinopsis cinerea (Coprinus cinereus).</title>
        <authorList>
            <person name="Stajich J.E."/>
            <person name="Wilke S.K."/>
            <person name="Ahren D."/>
            <person name="Au C.H."/>
            <person name="Birren B.W."/>
            <person name="Borodovsky M."/>
            <person name="Burns C."/>
            <person name="Canback B."/>
            <person name="Casselton L.A."/>
            <person name="Cheng C.K."/>
            <person name="Deng J."/>
            <person name="Dietrich F.S."/>
            <person name="Fargo D.C."/>
            <person name="Farman M.L."/>
            <person name="Gathman A.C."/>
            <person name="Goldberg J."/>
            <person name="Guigo R."/>
            <person name="Hoegger P.J."/>
            <person name="Hooker J.B."/>
            <person name="Huggins A."/>
            <person name="James T.Y."/>
            <person name="Kamada T."/>
            <person name="Kilaru S."/>
            <person name="Kodira C."/>
            <person name="Kues U."/>
            <person name="Kupfer D."/>
            <person name="Kwan H.S."/>
            <person name="Lomsadze A."/>
            <person name="Li W."/>
            <person name="Lilly W.W."/>
            <person name="Ma L.J."/>
            <person name="Mackey A.J."/>
            <person name="Manning G."/>
            <person name="Martin F."/>
            <person name="Muraguchi H."/>
            <person name="Natvig D.O."/>
            <person name="Palmerini H."/>
            <person name="Ramesh M.A."/>
            <person name="Rehmeyer C.J."/>
            <person name="Roe B.A."/>
            <person name="Shenoy N."/>
            <person name="Stanke M."/>
            <person name="Ter-Hovhannisyan V."/>
            <person name="Tunlid A."/>
            <person name="Velagapudi R."/>
            <person name="Vision T.J."/>
            <person name="Zeng Q."/>
            <person name="Zolan M.E."/>
            <person name="Pukkila P.J."/>
        </authorList>
    </citation>
    <scope>NUCLEOTIDE SEQUENCE [LARGE SCALE GENOMIC DNA]</scope>
    <source>
        <strain evidence="13">Okayama-7 / 130 / ATCC MYA-4618 / FGSC 9003</strain>
    </source>
</reference>
<feature type="compositionally biased region" description="Acidic residues" evidence="10">
    <location>
        <begin position="271"/>
        <end position="288"/>
    </location>
</feature>
<evidence type="ECO:0000256" key="1">
    <source>
        <dbReference type="ARBA" id="ARBA00003202"/>
    </source>
</evidence>
<evidence type="ECO:0000259" key="11">
    <source>
        <dbReference type="Pfam" id="PF08574"/>
    </source>
</evidence>
<comment type="similarity">
    <text evidence="4">Belongs to the IWR1/SLC7A6OS family.</text>
</comment>
<evidence type="ECO:0000313" key="12">
    <source>
        <dbReference type="EMBL" id="EAU85941.1"/>
    </source>
</evidence>
<comment type="caution">
    <text evidence="12">The sequence shown here is derived from an EMBL/GenBank/DDBJ whole genome shotgun (WGS) entry which is preliminary data.</text>
</comment>
<sequence>MTTAMDTLAQQPHHIAEPAYAILRIKRRRDEEPLDALVVESKSRRKKTKGGPGVFQYVQTVEDTVWNSEKAQKELLEEKIPRLAREKTLHADWKAQAPDRRSPLLNRNDRRYTIIETDPPLSPQKSSPPVVSASQNNDTQQPCSDFKMYDAVLATPAETPDLDPEMEKFQSMLSDYLKLNEVDVRPQTQQPNLMVDSAMKSPDTEGDYVWDVFYHRPATLAEWNEIANVGTLSGFPAPNTDSYSSDSDQSEEEDEADEDSNDEDYYKNDYPDEEDDSDEWHEDSDYDDMMGYHNEREQFDF</sequence>
<comment type="subcellular location">
    <subcellularLocation>
        <location evidence="3">Cytoplasm</location>
    </subcellularLocation>
    <subcellularLocation>
        <location evidence="2">Nucleus</location>
    </subcellularLocation>
</comment>
<dbReference type="PANTHER" id="PTHR31196">
    <property type="entry name" value="RNA POLYMERASE II NUCLEAR LOCALIZATION PROTEIN SLC7A6OS-RELATED"/>
    <property type="match status" value="1"/>
</dbReference>
<dbReference type="GeneID" id="6012411"/>
<dbReference type="InterPro" id="IPR040218">
    <property type="entry name" value="SLC7A6OS"/>
</dbReference>
<dbReference type="OMA" id="VEDGAWN"/>
<dbReference type="KEGG" id="cci:CC1G_02964"/>
<protein>
    <recommendedName>
        <fullName evidence="5">Probable RNA polymerase II nuclear localization protein SLC7A6OS</fullName>
    </recommendedName>
</protein>
<evidence type="ECO:0000256" key="2">
    <source>
        <dbReference type="ARBA" id="ARBA00004123"/>
    </source>
</evidence>
<proteinExistence type="inferred from homology"/>
<evidence type="ECO:0000256" key="7">
    <source>
        <dbReference type="ARBA" id="ARBA00022490"/>
    </source>
</evidence>
<dbReference type="Pfam" id="PF08574">
    <property type="entry name" value="Iwr1"/>
    <property type="match status" value="1"/>
</dbReference>
<feature type="domain" description="Transcription factor Iwr1" evidence="11">
    <location>
        <begin position="206"/>
        <end position="274"/>
    </location>
</feature>
<dbReference type="AlphaFoldDB" id="A8NRW8"/>
<name>A8NRW8_COPC7</name>
<keyword evidence="13" id="KW-1185">Reference proteome</keyword>
<evidence type="ECO:0000256" key="6">
    <source>
        <dbReference type="ARBA" id="ARBA00022448"/>
    </source>
</evidence>
<dbReference type="InterPro" id="IPR013883">
    <property type="entry name" value="TF_Iwr1_dom"/>
</dbReference>
<feature type="region of interest" description="Disordered" evidence="10">
    <location>
        <begin position="115"/>
        <end position="142"/>
    </location>
</feature>
<evidence type="ECO:0000256" key="3">
    <source>
        <dbReference type="ARBA" id="ARBA00004496"/>
    </source>
</evidence>
<dbReference type="EMBL" id="AACS02000008">
    <property type="protein sequence ID" value="EAU85941.1"/>
    <property type="molecule type" value="Genomic_DNA"/>
</dbReference>
<dbReference type="OrthoDB" id="6255506at2759"/>
<keyword evidence="9" id="KW-0539">Nucleus</keyword>
<keyword evidence="8" id="KW-0653">Protein transport</keyword>
<dbReference type="VEuPathDB" id="FungiDB:CC1G_02964"/>
<dbReference type="PANTHER" id="PTHR31196:SF2">
    <property type="entry name" value="RNA POLYMERASE II NUCLEAR LOCALIZATION PROTEIN SLC7A6OS-RELATED"/>
    <property type="match status" value="1"/>
</dbReference>
<dbReference type="GO" id="GO:0005737">
    <property type="term" value="C:cytoplasm"/>
    <property type="evidence" value="ECO:0007669"/>
    <property type="project" value="UniProtKB-SubCell"/>
</dbReference>
<feature type="region of interest" description="Disordered" evidence="10">
    <location>
        <begin position="234"/>
        <end position="301"/>
    </location>
</feature>
<organism evidence="12 13">
    <name type="scientific">Coprinopsis cinerea (strain Okayama-7 / 130 / ATCC MYA-4618 / FGSC 9003)</name>
    <name type="common">Inky cap fungus</name>
    <name type="synonym">Hormographiella aspergillata</name>
    <dbReference type="NCBI Taxonomy" id="240176"/>
    <lineage>
        <taxon>Eukaryota</taxon>
        <taxon>Fungi</taxon>
        <taxon>Dikarya</taxon>
        <taxon>Basidiomycota</taxon>
        <taxon>Agaricomycotina</taxon>
        <taxon>Agaricomycetes</taxon>
        <taxon>Agaricomycetidae</taxon>
        <taxon>Agaricales</taxon>
        <taxon>Agaricineae</taxon>
        <taxon>Psathyrellaceae</taxon>
        <taxon>Coprinopsis</taxon>
    </lineage>
</organism>
<feature type="compositionally biased region" description="Acidic residues" evidence="10">
    <location>
        <begin position="248"/>
        <end position="263"/>
    </location>
</feature>
<keyword evidence="6" id="KW-0813">Transport</keyword>
<dbReference type="eggNOG" id="ENOG502S794">
    <property type="taxonomic scope" value="Eukaryota"/>
</dbReference>
<dbReference type="GO" id="GO:0032502">
    <property type="term" value="P:developmental process"/>
    <property type="evidence" value="ECO:0007669"/>
    <property type="project" value="TreeGrafter"/>
</dbReference>
<dbReference type="GO" id="GO:0005634">
    <property type="term" value="C:nucleus"/>
    <property type="evidence" value="ECO:0007669"/>
    <property type="project" value="UniProtKB-SubCell"/>
</dbReference>
<keyword evidence="7" id="KW-0963">Cytoplasm</keyword>
<comment type="function">
    <text evidence="1">Directs RNA polymerase II nuclear import.</text>
</comment>
<evidence type="ECO:0000256" key="5">
    <source>
        <dbReference type="ARBA" id="ARBA00017036"/>
    </source>
</evidence>
<evidence type="ECO:0000256" key="9">
    <source>
        <dbReference type="ARBA" id="ARBA00023242"/>
    </source>
</evidence>